<dbReference type="EMBL" id="JACYWE010000010">
    <property type="protein sequence ID" value="MBD8507734.1"/>
    <property type="molecule type" value="Genomic_DNA"/>
</dbReference>
<dbReference type="InterPro" id="IPR000600">
    <property type="entry name" value="ROK"/>
</dbReference>
<dbReference type="Proteomes" id="UP000642993">
    <property type="component" value="Unassembled WGS sequence"/>
</dbReference>
<accession>A0A927JED9</accession>
<gene>
    <name evidence="2" type="ORF">HT102_14695</name>
</gene>
<name>A0A927JED9_9ACTN</name>
<protein>
    <submittedName>
        <fullName evidence="2">ROK family protein</fullName>
    </submittedName>
</protein>
<keyword evidence="3" id="KW-1185">Reference proteome</keyword>
<evidence type="ECO:0000313" key="2">
    <source>
        <dbReference type="EMBL" id="MBD8507734.1"/>
    </source>
</evidence>
<dbReference type="InterPro" id="IPR043129">
    <property type="entry name" value="ATPase_NBD"/>
</dbReference>
<dbReference type="InterPro" id="IPR049874">
    <property type="entry name" value="ROK_cs"/>
</dbReference>
<evidence type="ECO:0000256" key="1">
    <source>
        <dbReference type="ARBA" id="ARBA00006479"/>
    </source>
</evidence>
<sequence>MSTRSGHPGTIEPLAVGVDIGGTNIRAAVVAPDSTVIDTIHAPTPHSVRSLEKAVAGAVRGLMARHDIAAVGLAVAGFLTKDRRALRFAPHLPWRGTAVGETMQRLLGVPVVVEHDANAAGWAEHRFGAGMGGENVVTLAIGTGIGVALLMSGEIYRGSHGVAPELGHLQVVPEGRACPCGKRGCLERYCSGTGLIDSAIELLANDPGLASPLARDLRGDPESVSGRRIMSAAQDGDVLAEATVSEFARWLGVGLAMVSDIYDPDLIVLGGGVGSAAPLFLDEAREHYAMMITGAGHRPLARIRRAQMGEDAAVIGAADLARAAVAREAGPR</sequence>
<dbReference type="Gene3D" id="3.30.420.40">
    <property type="match status" value="2"/>
</dbReference>
<dbReference type="Pfam" id="PF00480">
    <property type="entry name" value="ROK"/>
    <property type="match status" value="1"/>
</dbReference>
<proteinExistence type="inferred from homology"/>
<dbReference type="PROSITE" id="PS01125">
    <property type="entry name" value="ROK"/>
    <property type="match status" value="1"/>
</dbReference>
<dbReference type="SUPFAM" id="SSF53067">
    <property type="entry name" value="Actin-like ATPase domain"/>
    <property type="match status" value="1"/>
</dbReference>
<dbReference type="RefSeq" id="WP_192040197.1">
    <property type="nucleotide sequence ID" value="NZ_JACYWE010000010.1"/>
</dbReference>
<evidence type="ECO:0000313" key="3">
    <source>
        <dbReference type="Proteomes" id="UP000642993"/>
    </source>
</evidence>
<reference evidence="2" key="1">
    <citation type="submission" date="2020-09" db="EMBL/GenBank/DDBJ databases">
        <title>Hoyosella lacisalsi sp. nov., a halotolerant actinobacterium isolated from soil of Lake Gudzhirganskoe.</title>
        <authorList>
            <person name="Yang Q."/>
            <person name="Guo P.Y."/>
            <person name="Liu S.W."/>
            <person name="Li F.N."/>
            <person name="Sun C.H."/>
        </authorList>
    </citation>
    <scope>NUCLEOTIDE SEQUENCE</scope>
    <source>
        <strain evidence="2">G463</strain>
    </source>
</reference>
<dbReference type="PANTHER" id="PTHR18964">
    <property type="entry name" value="ROK (REPRESSOR, ORF, KINASE) FAMILY"/>
    <property type="match status" value="1"/>
</dbReference>
<comment type="caution">
    <text evidence="2">The sequence shown here is derived from an EMBL/GenBank/DDBJ whole genome shotgun (WGS) entry which is preliminary data.</text>
</comment>
<dbReference type="AlphaFoldDB" id="A0A927JED9"/>
<dbReference type="PANTHER" id="PTHR18964:SF173">
    <property type="entry name" value="GLUCOKINASE"/>
    <property type="match status" value="1"/>
</dbReference>
<comment type="similarity">
    <text evidence="1">Belongs to the ROK (NagC/XylR) family.</text>
</comment>
<organism evidence="2 3">
    <name type="scientific">Lolliginicoccus lacisalsi</name>
    <dbReference type="NCBI Taxonomy" id="2742202"/>
    <lineage>
        <taxon>Bacteria</taxon>
        <taxon>Bacillati</taxon>
        <taxon>Actinomycetota</taxon>
        <taxon>Actinomycetes</taxon>
        <taxon>Mycobacteriales</taxon>
        <taxon>Hoyosellaceae</taxon>
        <taxon>Lolliginicoccus</taxon>
    </lineage>
</organism>